<keyword evidence="4" id="KW-0862">Zinc</keyword>
<evidence type="ECO:0000256" key="1">
    <source>
        <dbReference type="ARBA" id="ARBA00004370"/>
    </source>
</evidence>
<feature type="region of interest" description="Disordered" evidence="11">
    <location>
        <begin position="139"/>
        <end position="162"/>
    </location>
</feature>
<evidence type="ECO:0000256" key="11">
    <source>
        <dbReference type="SAM" id="MobiDB-lite"/>
    </source>
</evidence>
<gene>
    <name evidence="13" type="ORF">IFM53868_04272</name>
</gene>
<keyword evidence="3" id="KW-0479">Metal-binding</keyword>
<evidence type="ECO:0000256" key="7">
    <source>
        <dbReference type="ARBA" id="ARBA00023125"/>
    </source>
</evidence>
<comment type="caution">
    <text evidence="13">The sequence shown here is derived from an EMBL/GenBank/DDBJ whole genome shotgun (WGS) entry which is preliminary data.</text>
</comment>
<dbReference type="Pfam" id="PF04082">
    <property type="entry name" value="Fungal_trans"/>
    <property type="match status" value="1"/>
</dbReference>
<dbReference type="InterPro" id="IPR005828">
    <property type="entry name" value="MFS_sugar_transport-like"/>
</dbReference>
<evidence type="ECO:0000256" key="4">
    <source>
        <dbReference type="ARBA" id="ARBA00022833"/>
    </source>
</evidence>
<evidence type="ECO:0000256" key="2">
    <source>
        <dbReference type="ARBA" id="ARBA00022692"/>
    </source>
</evidence>
<reference evidence="13 14" key="1">
    <citation type="submission" date="2020-01" db="EMBL/GenBank/DDBJ databases">
        <title>Draft genome sequence of Aspergillus udagawae IFM 53868.</title>
        <authorList>
            <person name="Takahashi H."/>
            <person name="Yaguchi T."/>
        </authorList>
    </citation>
    <scope>NUCLEOTIDE SEQUENCE [LARGE SCALE GENOMIC DNA]</scope>
    <source>
        <strain evidence="13 14">IFM 53868</strain>
    </source>
</reference>
<feature type="compositionally biased region" description="Low complexity" evidence="11">
    <location>
        <begin position="47"/>
        <end position="58"/>
    </location>
</feature>
<keyword evidence="7" id="KW-0238">DNA-binding</keyword>
<dbReference type="PANTHER" id="PTHR31313">
    <property type="entry name" value="TY1 ENHANCER ACTIVATOR"/>
    <property type="match status" value="1"/>
</dbReference>
<feature type="region of interest" description="Disordered" evidence="11">
    <location>
        <begin position="43"/>
        <end position="64"/>
    </location>
</feature>
<keyword evidence="6" id="KW-0805">Transcription regulation</keyword>
<evidence type="ECO:0000256" key="5">
    <source>
        <dbReference type="ARBA" id="ARBA00022989"/>
    </source>
</evidence>
<evidence type="ECO:0000256" key="9">
    <source>
        <dbReference type="ARBA" id="ARBA00023163"/>
    </source>
</evidence>
<dbReference type="Pfam" id="PF00083">
    <property type="entry name" value="Sugar_tr"/>
    <property type="match status" value="1"/>
</dbReference>
<dbReference type="InterPro" id="IPR007219">
    <property type="entry name" value="XnlR_reg_dom"/>
</dbReference>
<evidence type="ECO:0000259" key="12">
    <source>
        <dbReference type="SMART" id="SM00906"/>
    </source>
</evidence>
<dbReference type="Gene3D" id="1.20.1250.20">
    <property type="entry name" value="MFS general substrate transporter like domains"/>
    <property type="match status" value="1"/>
</dbReference>
<dbReference type="PANTHER" id="PTHR31313:SF77">
    <property type="entry name" value="ZN(II)2CYS6 TRANSCRIPTION FACTOR (EUROFUNG)"/>
    <property type="match status" value="1"/>
</dbReference>
<proteinExistence type="predicted"/>
<keyword evidence="5" id="KW-1133">Transmembrane helix</keyword>
<keyword evidence="14" id="KW-1185">Reference proteome</keyword>
<sequence length="940" mass="105075">MDENDYQTIKGIFKNIDLRHEDLTNGDQTGPIAKLVTEASVNRREVSSQSDSLSQDISGMGNDTVTGLQPALTGTNRDEARVAHEPVLPVSLELSSTHLDTSEHSSVHSYDAGGPQPPTTVPDDASPNATSALLELADSGPYHSAPNETTNGTVLPPEISEEEDDDEVTNQLSCRLGRLQVTHDGQLRYFGSTSNLTLLDVLVDVAPSGLTTTQRETQQIIENAELSLPVDEEFEQHLLQLYFTWQDPCLHVVSEEIFWRSRAQKKRGGLTAPCYSPALSDAMCAVGAAYESRYHPNLVTFPRSLAEFFGDRAKVLLEPELENPSLATIQALVILSSYEASCTRDTRGWLYSGMAMRLAFDLGLHLDMAPYVERGTIRSEDAEVRCVIFWGVYMSEQFWSYYLGRPTRSPIERVTVPKPGCGDALPTLKWKPYGSPDLSKNTVNLPNPLAMICYQWVSLYHLMLPLTDVLYGCCEVSKHHLQELTSDTVEKLRIWKLNLPPELNIYGTAGYLQPLPHVLALHMQYHQLMIHCHRPYISRHHIQPQPPQGPGSSHARMMCVESAIAIAKVLTLYERYYSFRRANFQIVSFIFSSTLILIFSMVPIRHCEHDRDLVAHLNTCFRALDEMGSQFENAKRTSTFLSTLQREWQTRRRGKPMRGVKRKFDSVHESGSSGFMSWNGSTAYGEPESSQFLQVVRESTRTPAVDSMFGSYADEPSYAADFMESDLCNILLSEGIPKAFVYGDIPRPPRRFLEAFNCIPDLLFRCYGVYHPLPVGLSTLAYTEGTQTGPGRGGGGVRAGVARRYSKERSGPEIRELHEIAVLAVQHELSAGAGIATATNLICNYVVLMTPMGIENITWRDYLVYAALNVAFVPMDYFFYEETASLSLQEIDTLFETEHSDVSTAVPEKEKASSEWVDAANLSERPKVDRGGVTWFSREP</sequence>
<evidence type="ECO:0000256" key="6">
    <source>
        <dbReference type="ARBA" id="ARBA00023015"/>
    </source>
</evidence>
<keyword evidence="8" id="KW-0472">Membrane</keyword>
<dbReference type="Proteomes" id="UP000465266">
    <property type="component" value="Unassembled WGS sequence"/>
</dbReference>
<name>A0ABQ1AMS8_9EURO</name>
<dbReference type="InterPro" id="IPR051615">
    <property type="entry name" value="Transcr_Regulatory_Elem"/>
</dbReference>
<keyword evidence="9" id="KW-0804">Transcription</keyword>
<evidence type="ECO:0000313" key="13">
    <source>
        <dbReference type="EMBL" id="GFF84811.1"/>
    </source>
</evidence>
<keyword evidence="10" id="KW-0539">Nucleus</keyword>
<feature type="domain" description="Xylanolytic transcriptional activator regulatory" evidence="12">
    <location>
        <begin position="348"/>
        <end position="425"/>
    </location>
</feature>
<accession>A0ABQ1AMS8</accession>
<dbReference type="CDD" id="cd12148">
    <property type="entry name" value="fungal_TF_MHR"/>
    <property type="match status" value="1"/>
</dbReference>
<comment type="subcellular location">
    <subcellularLocation>
        <location evidence="1">Membrane</location>
    </subcellularLocation>
</comment>
<dbReference type="EMBL" id="BLKG01000037">
    <property type="protein sequence ID" value="GFF84811.1"/>
    <property type="molecule type" value="Genomic_DNA"/>
</dbReference>
<evidence type="ECO:0000313" key="14">
    <source>
        <dbReference type="Proteomes" id="UP000465266"/>
    </source>
</evidence>
<evidence type="ECO:0000256" key="8">
    <source>
        <dbReference type="ARBA" id="ARBA00023136"/>
    </source>
</evidence>
<organism evidence="13 14">
    <name type="scientific">Aspergillus udagawae</name>
    <dbReference type="NCBI Taxonomy" id="91492"/>
    <lineage>
        <taxon>Eukaryota</taxon>
        <taxon>Fungi</taxon>
        <taxon>Dikarya</taxon>
        <taxon>Ascomycota</taxon>
        <taxon>Pezizomycotina</taxon>
        <taxon>Eurotiomycetes</taxon>
        <taxon>Eurotiomycetidae</taxon>
        <taxon>Eurotiales</taxon>
        <taxon>Aspergillaceae</taxon>
        <taxon>Aspergillus</taxon>
        <taxon>Aspergillus subgen. Fumigati</taxon>
    </lineage>
</organism>
<dbReference type="SMART" id="SM00906">
    <property type="entry name" value="Fungal_trans"/>
    <property type="match status" value="1"/>
</dbReference>
<dbReference type="InterPro" id="IPR036259">
    <property type="entry name" value="MFS_trans_sf"/>
</dbReference>
<feature type="region of interest" description="Disordered" evidence="11">
    <location>
        <begin position="97"/>
        <end position="127"/>
    </location>
</feature>
<keyword evidence="2" id="KW-0812">Transmembrane</keyword>
<evidence type="ECO:0000256" key="3">
    <source>
        <dbReference type="ARBA" id="ARBA00022723"/>
    </source>
</evidence>
<protein>
    <submittedName>
        <fullName evidence="13">Fungal specific transcription factor, putative</fullName>
    </submittedName>
</protein>
<evidence type="ECO:0000256" key="10">
    <source>
        <dbReference type="ARBA" id="ARBA00023242"/>
    </source>
</evidence>